<dbReference type="RefSeq" id="WP_036064891.1">
    <property type="nucleotide sequence ID" value="NZ_AODM01000066.1"/>
</dbReference>
<name>W7DEP8_9LIST</name>
<accession>W7DEP8</accession>
<protein>
    <recommendedName>
        <fullName evidence="3">Minor capsid protein</fullName>
    </recommendedName>
</protein>
<sequence>MALDLLDSVTNAIEENVGLFAEFDVPMIRGTSGIAIANSPIGRAEYDMAGNITRQYAFHVTARDTSLEQEKVLKTLLDINGFIDEVNLGMKMISSINNTFILQGAEVKNVPFPAYVDEKGITYATDFVAEITILNNEEMS</sequence>
<organism evidence="1 2">
    <name type="scientific">Listeria fleischmannii FSL S10-1203</name>
    <dbReference type="NCBI Taxonomy" id="1265822"/>
    <lineage>
        <taxon>Bacteria</taxon>
        <taxon>Bacillati</taxon>
        <taxon>Bacillota</taxon>
        <taxon>Bacilli</taxon>
        <taxon>Bacillales</taxon>
        <taxon>Listeriaceae</taxon>
        <taxon>Listeria</taxon>
    </lineage>
</organism>
<dbReference type="PATRIC" id="fig|1265822.4.peg.3676"/>
<gene>
    <name evidence="1" type="ORF">MCOL2_18074</name>
</gene>
<dbReference type="Proteomes" id="UP000019241">
    <property type="component" value="Unassembled WGS sequence"/>
</dbReference>
<dbReference type="AlphaFoldDB" id="W7DEP8"/>
<evidence type="ECO:0000313" key="1">
    <source>
        <dbReference type="EMBL" id="EUJ47653.1"/>
    </source>
</evidence>
<evidence type="ECO:0000313" key="2">
    <source>
        <dbReference type="Proteomes" id="UP000019241"/>
    </source>
</evidence>
<evidence type="ECO:0008006" key="3">
    <source>
        <dbReference type="Google" id="ProtNLM"/>
    </source>
</evidence>
<comment type="caution">
    <text evidence="1">The sequence shown here is derived from an EMBL/GenBank/DDBJ whole genome shotgun (WGS) entry which is preliminary data.</text>
</comment>
<proteinExistence type="predicted"/>
<dbReference type="EMBL" id="AODM01000066">
    <property type="protein sequence ID" value="EUJ47653.1"/>
    <property type="molecule type" value="Genomic_DNA"/>
</dbReference>
<reference evidence="1 2" key="1">
    <citation type="submission" date="2012-12" db="EMBL/GenBank/DDBJ databases">
        <title>Novel taxa of Listeriaceae from agricultural environments in the United States.</title>
        <authorList>
            <person name="den Bakker H.C."/>
            <person name="Allred A."/>
            <person name="Warchocki S."/>
            <person name="Wright E.M."/>
            <person name="Burrell A."/>
            <person name="Nightingale K.K."/>
            <person name="Kephart D."/>
            <person name="Wiedmann M."/>
        </authorList>
    </citation>
    <scope>NUCLEOTIDE SEQUENCE [LARGE SCALE GENOMIC DNA]</scope>
    <source>
        <strain evidence="1 2">FSL S10-1203</strain>
    </source>
</reference>